<name>A0AAV7J9C4_COTGL</name>
<comment type="caution">
    <text evidence="3">The sequence shown here is derived from an EMBL/GenBank/DDBJ whole genome shotgun (WGS) entry which is preliminary data.</text>
</comment>
<keyword evidence="4" id="KW-1185">Reference proteome</keyword>
<protein>
    <submittedName>
        <fullName evidence="3">Uncharacterized protein</fullName>
    </submittedName>
</protein>
<dbReference type="EMBL" id="JAHXZJ010000001">
    <property type="protein sequence ID" value="KAH0567609.1"/>
    <property type="molecule type" value="Genomic_DNA"/>
</dbReference>
<evidence type="ECO:0000256" key="1">
    <source>
        <dbReference type="SAM" id="MobiDB-lite"/>
    </source>
</evidence>
<proteinExistence type="predicted"/>
<keyword evidence="2" id="KW-0472">Membrane</keyword>
<evidence type="ECO:0000256" key="2">
    <source>
        <dbReference type="SAM" id="Phobius"/>
    </source>
</evidence>
<organism evidence="3 4">
    <name type="scientific">Cotesia glomerata</name>
    <name type="common">Lepidopteran parasitic wasp</name>
    <name type="synonym">Apanteles glomeratus</name>
    <dbReference type="NCBI Taxonomy" id="32391"/>
    <lineage>
        <taxon>Eukaryota</taxon>
        <taxon>Metazoa</taxon>
        <taxon>Ecdysozoa</taxon>
        <taxon>Arthropoda</taxon>
        <taxon>Hexapoda</taxon>
        <taxon>Insecta</taxon>
        <taxon>Pterygota</taxon>
        <taxon>Neoptera</taxon>
        <taxon>Endopterygota</taxon>
        <taxon>Hymenoptera</taxon>
        <taxon>Apocrita</taxon>
        <taxon>Ichneumonoidea</taxon>
        <taxon>Braconidae</taxon>
        <taxon>Microgastrinae</taxon>
        <taxon>Cotesia</taxon>
    </lineage>
</organism>
<feature type="transmembrane region" description="Helical" evidence="2">
    <location>
        <begin position="46"/>
        <end position="66"/>
    </location>
</feature>
<keyword evidence="2" id="KW-0812">Transmembrane</keyword>
<feature type="region of interest" description="Disordered" evidence="1">
    <location>
        <begin position="106"/>
        <end position="145"/>
    </location>
</feature>
<evidence type="ECO:0000313" key="3">
    <source>
        <dbReference type="EMBL" id="KAH0567609.1"/>
    </source>
</evidence>
<keyword evidence="2" id="KW-1133">Transmembrane helix</keyword>
<accession>A0AAV7J9C4</accession>
<gene>
    <name evidence="3" type="ORF">KQX54_011040</name>
</gene>
<dbReference type="Proteomes" id="UP000826195">
    <property type="component" value="Unassembled WGS sequence"/>
</dbReference>
<feature type="compositionally biased region" description="Basic and acidic residues" evidence="1">
    <location>
        <begin position="106"/>
        <end position="117"/>
    </location>
</feature>
<reference evidence="3 4" key="1">
    <citation type="journal article" date="2021" name="J. Hered.">
        <title>A chromosome-level genome assembly of the parasitoid wasp, Cotesia glomerata (Hymenoptera: Braconidae).</title>
        <authorList>
            <person name="Pinto B.J."/>
            <person name="Weis J.J."/>
            <person name="Gamble T."/>
            <person name="Ode P.J."/>
            <person name="Paul R."/>
            <person name="Zaspel J.M."/>
        </authorList>
    </citation>
    <scope>NUCLEOTIDE SEQUENCE [LARGE SCALE GENOMIC DNA]</scope>
    <source>
        <strain evidence="3">CgM1</strain>
    </source>
</reference>
<evidence type="ECO:0000313" key="4">
    <source>
        <dbReference type="Proteomes" id="UP000826195"/>
    </source>
</evidence>
<sequence length="251" mass="28045">MCSHMYVYMDILLSVSIYLPGGTGHEYFSVIAQCIIIWDRYIPDGVYSALAGLGVVCSVFVLRAPLVNPSRASSLRVRRARLPPAPSIRGVWVRVCEAVKADGEARAERGQKSRRVESSPLSPCPDLETRDGSTARSRRRATGTELRLRDRSTIHDPRGGRGSRARGCWRVIIRPLGVAGYRARTIRYDYKSKITITPPRPPSPFFVHQRGINAPRALSAKCFYALRPFHARGHPPKRQCIDGVHVTVHMC</sequence>
<dbReference type="AlphaFoldDB" id="A0AAV7J9C4"/>